<sequence>MHVLDWVSWVVVDERGEHDPVHTFNLLRQQELNREAPNMGARLCDLSFDSICKLLAVDAQTAAHEAYGALLPSETMMRLQNEEQWEQVKSSLANEVSSKGSKTRPVVKIGLMEQLEELAGDIVIGEYY</sequence>
<organism evidence="1 2">
    <name type="scientific">Cladobotryum mycophilum</name>
    <dbReference type="NCBI Taxonomy" id="491253"/>
    <lineage>
        <taxon>Eukaryota</taxon>
        <taxon>Fungi</taxon>
        <taxon>Dikarya</taxon>
        <taxon>Ascomycota</taxon>
        <taxon>Pezizomycotina</taxon>
        <taxon>Sordariomycetes</taxon>
        <taxon>Hypocreomycetidae</taxon>
        <taxon>Hypocreales</taxon>
        <taxon>Hypocreaceae</taxon>
        <taxon>Cladobotryum</taxon>
    </lineage>
</organism>
<proteinExistence type="predicted"/>
<keyword evidence="2" id="KW-1185">Reference proteome</keyword>
<protein>
    <submittedName>
        <fullName evidence="1">Uncharacterized protein</fullName>
    </submittedName>
</protein>
<evidence type="ECO:0000313" key="2">
    <source>
        <dbReference type="Proteomes" id="UP001338125"/>
    </source>
</evidence>
<evidence type="ECO:0000313" key="1">
    <source>
        <dbReference type="EMBL" id="KAK5993528.1"/>
    </source>
</evidence>
<comment type="caution">
    <text evidence="1">The sequence shown here is derived from an EMBL/GenBank/DDBJ whole genome shotgun (WGS) entry which is preliminary data.</text>
</comment>
<accession>A0ABR0SN57</accession>
<dbReference type="EMBL" id="JAVFKD010000012">
    <property type="protein sequence ID" value="KAK5993528.1"/>
    <property type="molecule type" value="Genomic_DNA"/>
</dbReference>
<gene>
    <name evidence="1" type="ORF">PT974_06960</name>
</gene>
<name>A0ABR0SN57_9HYPO</name>
<dbReference type="Proteomes" id="UP001338125">
    <property type="component" value="Unassembled WGS sequence"/>
</dbReference>
<reference evidence="1 2" key="1">
    <citation type="submission" date="2024-01" db="EMBL/GenBank/DDBJ databases">
        <title>Complete genome of Cladobotryum mycophilum ATHUM6906.</title>
        <authorList>
            <person name="Christinaki A.C."/>
            <person name="Myridakis A.I."/>
            <person name="Kouvelis V.N."/>
        </authorList>
    </citation>
    <scope>NUCLEOTIDE SEQUENCE [LARGE SCALE GENOMIC DNA]</scope>
    <source>
        <strain evidence="1 2">ATHUM6906</strain>
    </source>
</reference>